<feature type="domain" description="Peptidase M20 dimerisation" evidence="15">
    <location>
        <begin position="176"/>
        <end position="282"/>
    </location>
</feature>
<evidence type="ECO:0000256" key="2">
    <source>
        <dbReference type="ARBA" id="ARBA00001947"/>
    </source>
</evidence>
<comment type="catalytic activity">
    <reaction evidence="14">
        <text>N-succinyl-(2S,6S)-2,6-diaminopimelate + H2O = (2S,6S)-2,6-diaminopimelate + succinate</text>
        <dbReference type="Rhea" id="RHEA:22608"/>
        <dbReference type="ChEBI" id="CHEBI:15377"/>
        <dbReference type="ChEBI" id="CHEBI:30031"/>
        <dbReference type="ChEBI" id="CHEBI:57609"/>
        <dbReference type="ChEBI" id="CHEBI:58087"/>
        <dbReference type="EC" id="3.5.1.18"/>
    </reaction>
</comment>
<dbReference type="InterPro" id="IPR036264">
    <property type="entry name" value="Bact_exopeptidase_dim_dom"/>
</dbReference>
<dbReference type="PROSITE" id="PS00759">
    <property type="entry name" value="ARGE_DAPE_CPG2_2"/>
    <property type="match status" value="1"/>
</dbReference>
<comment type="cofactor">
    <cofactor evidence="2">
        <name>Zn(2+)</name>
        <dbReference type="ChEBI" id="CHEBI:29105"/>
    </cofactor>
</comment>
<evidence type="ECO:0000259" key="15">
    <source>
        <dbReference type="Pfam" id="PF07687"/>
    </source>
</evidence>
<dbReference type="InterPro" id="IPR011650">
    <property type="entry name" value="Peptidase_M20_dimer"/>
</dbReference>
<dbReference type="PANTHER" id="PTHR43808">
    <property type="entry name" value="ACETYLORNITHINE DEACETYLASE"/>
    <property type="match status" value="1"/>
</dbReference>
<evidence type="ECO:0000256" key="11">
    <source>
        <dbReference type="ARBA" id="ARBA00022915"/>
    </source>
</evidence>
<keyword evidence="10" id="KW-0862">Zinc</keyword>
<name>A0ABW4D408_9LACO</name>
<dbReference type="RefSeq" id="WP_203645063.1">
    <property type="nucleotide sequence ID" value="NZ_BOLN01000005.1"/>
</dbReference>
<protein>
    <recommendedName>
        <fullName evidence="6">Probable succinyl-diaminopimelate desuccinylase</fullName>
        <ecNumber evidence="5">3.5.1.18</ecNumber>
    </recommendedName>
</protein>
<proteinExistence type="inferred from homology"/>
<evidence type="ECO:0000313" key="16">
    <source>
        <dbReference type="EMBL" id="MFD1455485.1"/>
    </source>
</evidence>
<evidence type="ECO:0000256" key="7">
    <source>
        <dbReference type="ARBA" id="ARBA00022605"/>
    </source>
</evidence>
<evidence type="ECO:0000256" key="13">
    <source>
        <dbReference type="ARBA" id="ARBA00023285"/>
    </source>
</evidence>
<keyword evidence="8" id="KW-0479">Metal-binding</keyword>
<dbReference type="SUPFAM" id="SSF53187">
    <property type="entry name" value="Zn-dependent exopeptidases"/>
    <property type="match status" value="1"/>
</dbReference>
<dbReference type="Pfam" id="PF01546">
    <property type="entry name" value="Peptidase_M20"/>
    <property type="match status" value="1"/>
</dbReference>
<comment type="similarity">
    <text evidence="4">Belongs to the peptidase M20A family.</text>
</comment>
<evidence type="ECO:0000256" key="1">
    <source>
        <dbReference type="ARBA" id="ARBA00001941"/>
    </source>
</evidence>
<dbReference type="SUPFAM" id="SSF55031">
    <property type="entry name" value="Bacterial exopeptidase dimerisation domain"/>
    <property type="match status" value="1"/>
</dbReference>
<gene>
    <name evidence="16" type="ORF">ACFQ44_07265</name>
</gene>
<comment type="pathway">
    <text evidence="3">Amino-acid biosynthesis; L-lysine biosynthesis via DAP pathway; LL-2,6-diaminopimelate from (S)-tetrahydrodipicolinate (succinylase route): step 3/3.</text>
</comment>
<evidence type="ECO:0000313" key="17">
    <source>
        <dbReference type="Proteomes" id="UP001597189"/>
    </source>
</evidence>
<dbReference type="EC" id="3.5.1.18" evidence="5"/>
<keyword evidence="12" id="KW-0457">Lysine biosynthesis</keyword>
<keyword evidence="9" id="KW-0378">Hydrolase</keyword>
<dbReference type="InterPro" id="IPR002933">
    <property type="entry name" value="Peptidase_M20"/>
</dbReference>
<evidence type="ECO:0000256" key="14">
    <source>
        <dbReference type="ARBA" id="ARBA00051301"/>
    </source>
</evidence>
<evidence type="ECO:0000256" key="6">
    <source>
        <dbReference type="ARBA" id="ARBA00016853"/>
    </source>
</evidence>
<dbReference type="Proteomes" id="UP001597189">
    <property type="component" value="Unassembled WGS sequence"/>
</dbReference>
<dbReference type="InterPro" id="IPR050072">
    <property type="entry name" value="Peptidase_M20A"/>
</dbReference>
<dbReference type="Gene3D" id="3.30.70.360">
    <property type="match status" value="1"/>
</dbReference>
<evidence type="ECO:0000256" key="4">
    <source>
        <dbReference type="ARBA" id="ARBA00006247"/>
    </source>
</evidence>
<accession>A0ABW4D408</accession>
<keyword evidence="13" id="KW-0170">Cobalt</keyword>
<evidence type="ECO:0000256" key="10">
    <source>
        <dbReference type="ARBA" id="ARBA00022833"/>
    </source>
</evidence>
<sequence length="385" mass="41375">MAVLTAAQKVQILSDLVAIHSVNDNEVAVATYLQQLLGEHGIRAKLLPVNGNAQRPNLVAEIGSGRPVLGVSGHMDVVSPGEVSQWQSDPFTLTNRNDRLYGRGAADMKSGLAALTIALIELHAAGQPTHGTIRLMATVGEEVGEYGSQAFYETGAMDDVDALLIGEPTGYNLFSSHKGSMDVRLTAKGLAAHSSMPELGANAIDPLLAILTQANQAFRETSKENALLGKLAFNTTIFSGGNQVNSIPEAATAEMNVRTIPEFDNAAVRETLQHLIDQQNAQGAQVTMDIYMDQWPVEEPQDNSLSNLAAKLGEPFAGEPIPKLPLPAVTDASNLLKDKGNQFPFIVFGPGSNTAHQVDEYVDQQMFLDFTELYQQLLPGYLNLK</sequence>
<evidence type="ECO:0000256" key="9">
    <source>
        <dbReference type="ARBA" id="ARBA00022801"/>
    </source>
</evidence>
<keyword evidence="17" id="KW-1185">Reference proteome</keyword>
<dbReference type="EMBL" id="JBHTOD010000005">
    <property type="protein sequence ID" value="MFD1455485.1"/>
    <property type="molecule type" value="Genomic_DNA"/>
</dbReference>
<dbReference type="PANTHER" id="PTHR43808:SF8">
    <property type="entry name" value="PEPTIDASE M20 DIMERISATION DOMAIN-CONTAINING PROTEIN"/>
    <property type="match status" value="1"/>
</dbReference>
<keyword evidence="11" id="KW-0220">Diaminopimelate biosynthesis</keyword>
<dbReference type="PROSITE" id="PS00758">
    <property type="entry name" value="ARGE_DAPE_CPG2_1"/>
    <property type="match status" value="1"/>
</dbReference>
<organism evidence="16 17">
    <name type="scientific">Levilactobacillus lanxiensis</name>
    <dbReference type="NCBI Taxonomy" id="2799568"/>
    <lineage>
        <taxon>Bacteria</taxon>
        <taxon>Bacillati</taxon>
        <taxon>Bacillota</taxon>
        <taxon>Bacilli</taxon>
        <taxon>Lactobacillales</taxon>
        <taxon>Lactobacillaceae</taxon>
        <taxon>Levilactobacillus</taxon>
    </lineage>
</organism>
<dbReference type="Gene3D" id="3.40.630.10">
    <property type="entry name" value="Zn peptidases"/>
    <property type="match status" value="1"/>
</dbReference>
<comment type="cofactor">
    <cofactor evidence="1">
        <name>Co(2+)</name>
        <dbReference type="ChEBI" id="CHEBI:48828"/>
    </cofactor>
</comment>
<evidence type="ECO:0000256" key="3">
    <source>
        <dbReference type="ARBA" id="ARBA00005130"/>
    </source>
</evidence>
<evidence type="ECO:0000256" key="12">
    <source>
        <dbReference type="ARBA" id="ARBA00023154"/>
    </source>
</evidence>
<evidence type="ECO:0000256" key="5">
    <source>
        <dbReference type="ARBA" id="ARBA00011921"/>
    </source>
</evidence>
<dbReference type="NCBIfam" id="TIGR01910">
    <property type="entry name" value="DapE-ArgE"/>
    <property type="match status" value="1"/>
</dbReference>
<comment type="caution">
    <text evidence="16">The sequence shown here is derived from an EMBL/GenBank/DDBJ whole genome shotgun (WGS) entry which is preliminary data.</text>
</comment>
<keyword evidence="7" id="KW-0028">Amino-acid biosynthesis</keyword>
<reference evidence="17" key="1">
    <citation type="journal article" date="2019" name="Int. J. Syst. Evol. Microbiol.">
        <title>The Global Catalogue of Microorganisms (GCM) 10K type strain sequencing project: providing services to taxonomists for standard genome sequencing and annotation.</title>
        <authorList>
            <consortium name="The Broad Institute Genomics Platform"/>
            <consortium name="The Broad Institute Genome Sequencing Center for Infectious Disease"/>
            <person name="Wu L."/>
            <person name="Ma J."/>
        </authorList>
    </citation>
    <scope>NUCLEOTIDE SEQUENCE [LARGE SCALE GENOMIC DNA]</scope>
    <source>
        <strain evidence="17">CCM 8979</strain>
    </source>
</reference>
<dbReference type="Pfam" id="PF07687">
    <property type="entry name" value="M20_dimer"/>
    <property type="match status" value="1"/>
</dbReference>
<dbReference type="InterPro" id="IPR001261">
    <property type="entry name" value="ArgE/DapE_CS"/>
</dbReference>
<dbReference type="NCBIfam" id="NF006365">
    <property type="entry name" value="PRK08588.1"/>
    <property type="match status" value="1"/>
</dbReference>
<dbReference type="CDD" id="cd08659">
    <property type="entry name" value="M20_ArgE_DapE-like"/>
    <property type="match status" value="1"/>
</dbReference>
<evidence type="ECO:0000256" key="8">
    <source>
        <dbReference type="ARBA" id="ARBA00022723"/>
    </source>
</evidence>
<dbReference type="InterPro" id="IPR010182">
    <property type="entry name" value="ArgE/DapE"/>
</dbReference>